<dbReference type="Proteomes" id="UP001630127">
    <property type="component" value="Unassembled WGS sequence"/>
</dbReference>
<organism evidence="2 3">
    <name type="scientific">Cinchona calisaya</name>
    <dbReference type="NCBI Taxonomy" id="153742"/>
    <lineage>
        <taxon>Eukaryota</taxon>
        <taxon>Viridiplantae</taxon>
        <taxon>Streptophyta</taxon>
        <taxon>Embryophyta</taxon>
        <taxon>Tracheophyta</taxon>
        <taxon>Spermatophyta</taxon>
        <taxon>Magnoliopsida</taxon>
        <taxon>eudicotyledons</taxon>
        <taxon>Gunneridae</taxon>
        <taxon>Pentapetalae</taxon>
        <taxon>asterids</taxon>
        <taxon>lamiids</taxon>
        <taxon>Gentianales</taxon>
        <taxon>Rubiaceae</taxon>
        <taxon>Cinchonoideae</taxon>
        <taxon>Cinchoneae</taxon>
        <taxon>Cinchona</taxon>
    </lineage>
</organism>
<name>A0ABD2ZUB9_9GENT</name>
<protein>
    <recommendedName>
        <fullName evidence="1">RNase H type-1 domain-containing protein</fullName>
    </recommendedName>
</protein>
<comment type="caution">
    <text evidence="2">The sequence shown here is derived from an EMBL/GenBank/DDBJ whole genome shotgun (WGS) entry which is preliminary data.</text>
</comment>
<evidence type="ECO:0000259" key="1">
    <source>
        <dbReference type="Pfam" id="PF13456"/>
    </source>
</evidence>
<sequence length="95" mass="10514">MMVDRSPGAIDAKYTESLALHMGLKFAKAFGTSPFILEGDAVNVVNRIDRKKLDLSSSGTVIEGIRKMLSEVIMMKVSYVKRQCNSPAHLRDQLS</sequence>
<dbReference type="CDD" id="cd06222">
    <property type="entry name" value="RNase_H_like"/>
    <property type="match status" value="1"/>
</dbReference>
<gene>
    <name evidence="2" type="ORF">ACH5RR_015885</name>
</gene>
<dbReference type="PANTHER" id="PTHR47723">
    <property type="entry name" value="OS05G0353850 PROTEIN"/>
    <property type="match status" value="1"/>
</dbReference>
<dbReference type="AlphaFoldDB" id="A0ABD2ZUB9"/>
<dbReference type="PANTHER" id="PTHR47723:SF21">
    <property type="entry name" value="POLYNUCLEOTIDYL TRANSFERASE, RIBONUCLEASE H-LIKE SUPERFAMILY PROTEIN"/>
    <property type="match status" value="1"/>
</dbReference>
<dbReference type="InterPro" id="IPR053151">
    <property type="entry name" value="RNase_H-like"/>
</dbReference>
<keyword evidence="3" id="KW-1185">Reference proteome</keyword>
<dbReference type="Pfam" id="PF13456">
    <property type="entry name" value="RVT_3"/>
    <property type="match status" value="1"/>
</dbReference>
<accession>A0ABD2ZUB9</accession>
<dbReference type="InterPro" id="IPR044730">
    <property type="entry name" value="RNase_H-like_dom_plant"/>
</dbReference>
<dbReference type="EMBL" id="JBJUIK010000007">
    <property type="protein sequence ID" value="KAL3523051.1"/>
    <property type="molecule type" value="Genomic_DNA"/>
</dbReference>
<dbReference type="InterPro" id="IPR002156">
    <property type="entry name" value="RNaseH_domain"/>
</dbReference>
<feature type="domain" description="RNase H type-1" evidence="1">
    <location>
        <begin position="10"/>
        <end position="89"/>
    </location>
</feature>
<proteinExistence type="predicted"/>
<reference evidence="2 3" key="1">
    <citation type="submission" date="2024-11" db="EMBL/GenBank/DDBJ databases">
        <title>A near-complete genome assembly of Cinchona calisaya.</title>
        <authorList>
            <person name="Lian D.C."/>
            <person name="Zhao X.W."/>
            <person name="Wei L."/>
        </authorList>
    </citation>
    <scope>NUCLEOTIDE SEQUENCE [LARGE SCALE GENOMIC DNA]</scope>
    <source>
        <tissue evidence="2">Nenye</tissue>
    </source>
</reference>
<evidence type="ECO:0000313" key="3">
    <source>
        <dbReference type="Proteomes" id="UP001630127"/>
    </source>
</evidence>
<evidence type="ECO:0000313" key="2">
    <source>
        <dbReference type="EMBL" id="KAL3523051.1"/>
    </source>
</evidence>